<proteinExistence type="predicted"/>
<sequence>MESSSVSQEDLETEYELSSRRSRARVTRIRNAFSSRTDNTGLQPTVEDEQICLQGGTESVSTMDHEASPKPIIRVKDKRNQRGAHMSKGRAPRDKRKLREKRRSTGVVHLQSTESTGGTSEEEEGDNDITETKRNTIINEMMEKLSNTPIDEKCGFIPRQFTQRRTKSPSDLEADDEDTQDCDSLHPSDSVHCLTQESLGIPFDEKVEDALSHDGRIDTPTGDNTLELLERAREENRKLLAALVEKDRQMAALKADRDALLDAVATLRAK</sequence>
<feature type="compositionally biased region" description="Acidic residues" evidence="2">
    <location>
        <begin position="172"/>
        <end position="181"/>
    </location>
</feature>
<accession>A0AA88IBH8</accession>
<evidence type="ECO:0000256" key="1">
    <source>
        <dbReference type="SAM" id="Coils"/>
    </source>
</evidence>
<feature type="region of interest" description="Disordered" evidence="2">
    <location>
        <begin position="158"/>
        <end position="188"/>
    </location>
</feature>
<reference evidence="3" key="1">
    <citation type="submission" date="2023-07" db="EMBL/GenBank/DDBJ databases">
        <title>Chromosome-level genome assembly of Artemia franciscana.</title>
        <authorList>
            <person name="Jo E."/>
        </authorList>
    </citation>
    <scope>NUCLEOTIDE SEQUENCE</scope>
    <source>
        <tissue evidence="3">Whole body</tissue>
    </source>
</reference>
<feature type="compositionally biased region" description="Basic residues" evidence="2">
    <location>
        <begin position="81"/>
        <end position="104"/>
    </location>
</feature>
<dbReference type="GO" id="GO:0006915">
    <property type="term" value="P:apoptotic process"/>
    <property type="evidence" value="ECO:0007669"/>
    <property type="project" value="InterPro"/>
</dbReference>
<keyword evidence="1" id="KW-0175">Coiled coil</keyword>
<evidence type="ECO:0000313" key="3">
    <source>
        <dbReference type="EMBL" id="KAK2718792.1"/>
    </source>
</evidence>
<dbReference type="PANTHER" id="PTHR15093:SF1">
    <property type="entry name" value="PRKC APOPTOSIS WT1 REGULATOR PROTEIN"/>
    <property type="match status" value="1"/>
</dbReference>
<dbReference type="PANTHER" id="PTHR15093">
    <property type="entry name" value="PROSTATE APOPTOSIS RESPONSE PROTEIN PAR-4"/>
    <property type="match status" value="1"/>
</dbReference>
<feature type="compositionally biased region" description="Polar residues" evidence="2">
    <location>
        <begin position="32"/>
        <end position="43"/>
    </location>
</feature>
<feature type="coiled-coil region" evidence="1">
    <location>
        <begin position="226"/>
        <end position="270"/>
    </location>
</feature>
<dbReference type="AlphaFoldDB" id="A0AA88IBH8"/>
<feature type="compositionally biased region" description="Basic and acidic residues" evidence="2">
    <location>
        <begin position="63"/>
        <end position="80"/>
    </location>
</feature>
<evidence type="ECO:0000313" key="4">
    <source>
        <dbReference type="Proteomes" id="UP001187531"/>
    </source>
</evidence>
<dbReference type="GO" id="GO:0043065">
    <property type="term" value="P:positive regulation of apoptotic process"/>
    <property type="evidence" value="ECO:0007669"/>
    <property type="project" value="TreeGrafter"/>
</dbReference>
<keyword evidence="4" id="KW-1185">Reference proteome</keyword>
<evidence type="ECO:0000256" key="2">
    <source>
        <dbReference type="SAM" id="MobiDB-lite"/>
    </source>
</evidence>
<dbReference type="Proteomes" id="UP001187531">
    <property type="component" value="Unassembled WGS sequence"/>
</dbReference>
<evidence type="ECO:0008006" key="5">
    <source>
        <dbReference type="Google" id="ProtNLM"/>
    </source>
</evidence>
<protein>
    <recommendedName>
        <fullName evidence="5">PRKC apoptosis WT1 regulator protein</fullName>
    </recommendedName>
</protein>
<feature type="compositionally biased region" description="Acidic residues" evidence="2">
    <location>
        <begin position="120"/>
        <end position="129"/>
    </location>
</feature>
<feature type="region of interest" description="Disordered" evidence="2">
    <location>
        <begin position="1"/>
        <end position="130"/>
    </location>
</feature>
<dbReference type="InterPro" id="IPR026117">
    <property type="entry name" value="Par-4"/>
</dbReference>
<gene>
    <name evidence="3" type="ORF">QYM36_005959</name>
</gene>
<comment type="caution">
    <text evidence="3">The sequence shown here is derived from an EMBL/GenBank/DDBJ whole genome shotgun (WGS) entry which is preliminary data.</text>
</comment>
<dbReference type="GO" id="GO:0005737">
    <property type="term" value="C:cytoplasm"/>
    <property type="evidence" value="ECO:0007669"/>
    <property type="project" value="TreeGrafter"/>
</dbReference>
<dbReference type="EMBL" id="JAVRJZ010000009">
    <property type="protein sequence ID" value="KAK2718792.1"/>
    <property type="molecule type" value="Genomic_DNA"/>
</dbReference>
<name>A0AA88IBH8_ARTSF</name>
<organism evidence="3 4">
    <name type="scientific">Artemia franciscana</name>
    <name type="common">Brine shrimp</name>
    <name type="synonym">Artemia sanfranciscana</name>
    <dbReference type="NCBI Taxonomy" id="6661"/>
    <lineage>
        <taxon>Eukaryota</taxon>
        <taxon>Metazoa</taxon>
        <taxon>Ecdysozoa</taxon>
        <taxon>Arthropoda</taxon>
        <taxon>Crustacea</taxon>
        <taxon>Branchiopoda</taxon>
        <taxon>Anostraca</taxon>
        <taxon>Artemiidae</taxon>
        <taxon>Artemia</taxon>
    </lineage>
</organism>